<sequence>MDLPASHCSNWRANFRRRAIPWSVVAIIIMAIPVIAATSSSHSDARLVCARQWIVVLDPAVAHPAGPSHGLTKQQKHGARALRSLRIWNGCRASPSSRCSVGRRKLHRSPLDHRRLIWLRLDLQSRRGRLIPAHLPWSIVLCRLTRFGDTPGDEYWRRCVGCNLLVIKTPLIAQRPDRANIRKGASFSSTPGPVSPLPKQGLFQVYLSLCVFAAPCTSANTTSLITVSIPGGINEIENLRSPAASLVKIMFETHNLLVVSHCTPCFDLRAEYMLTPRLQFHPYLLHV</sequence>
<evidence type="ECO:0000313" key="3">
    <source>
        <dbReference type="Proteomes" id="UP000799444"/>
    </source>
</evidence>
<proteinExistence type="predicted"/>
<evidence type="ECO:0000313" key="2">
    <source>
        <dbReference type="EMBL" id="KAF2740692.1"/>
    </source>
</evidence>
<feature type="transmembrane region" description="Helical" evidence="1">
    <location>
        <begin position="20"/>
        <end position="39"/>
    </location>
</feature>
<keyword evidence="1" id="KW-1133">Transmembrane helix</keyword>
<keyword evidence="3" id="KW-1185">Reference proteome</keyword>
<dbReference type="AlphaFoldDB" id="A0A9P4RC38"/>
<reference evidence="2" key="1">
    <citation type="journal article" date="2020" name="Stud. Mycol.">
        <title>101 Dothideomycetes genomes: a test case for predicting lifestyles and emergence of pathogens.</title>
        <authorList>
            <person name="Haridas S."/>
            <person name="Albert R."/>
            <person name="Binder M."/>
            <person name="Bloem J."/>
            <person name="Labutti K."/>
            <person name="Salamov A."/>
            <person name="Andreopoulos B."/>
            <person name="Baker S."/>
            <person name="Barry K."/>
            <person name="Bills G."/>
            <person name="Bluhm B."/>
            <person name="Cannon C."/>
            <person name="Castanera R."/>
            <person name="Culley D."/>
            <person name="Daum C."/>
            <person name="Ezra D."/>
            <person name="Gonzalez J."/>
            <person name="Henrissat B."/>
            <person name="Kuo A."/>
            <person name="Liang C."/>
            <person name="Lipzen A."/>
            <person name="Lutzoni F."/>
            <person name="Magnuson J."/>
            <person name="Mondo S."/>
            <person name="Nolan M."/>
            <person name="Ohm R."/>
            <person name="Pangilinan J."/>
            <person name="Park H.-J."/>
            <person name="Ramirez L."/>
            <person name="Alfaro M."/>
            <person name="Sun H."/>
            <person name="Tritt A."/>
            <person name="Yoshinaga Y."/>
            <person name="Zwiers L.-H."/>
            <person name="Turgeon B."/>
            <person name="Goodwin S."/>
            <person name="Spatafora J."/>
            <person name="Crous P."/>
            <person name="Grigoriev I."/>
        </authorList>
    </citation>
    <scope>NUCLEOTIDE SEQUENCE</scope>
    <source>
        <strain evidence="2">CBS 125425</strain>
    </source>
</reference>
<evidence type="ECO:0000256" key="1">
    <source>
        <dbReference type="SAM" id="Phobius"/>
    </source>
</evidence>
<comment type="caution">
    <text evidence="2">The sequence shown here is derived from an EMBL/GenBank/DDBJ whole genome shotgun (WGS) entry which is preliminary data.</text>
</comment>
<accession>A0A9P4RC38</accession>
<organism evidence="2 3">
    <name type="scientific">Polyplosphaeria fusca</name>
    <dbReference type="NCBI Taxonomy" id="682080"/>
    <lineage>
        <taxon>Eukaryota</taxon>
        <taxon>Fungi</taxon>
        <taxon>Dikarya</taxon>
        <taxon>Ascomycota</taxon>
        <taxon>Pezizomycotina</taxon>
        <taxon>Dothideomycetes</taxon>
        <taxon>Pleosporomycetidae</taxon>
        <taxon>Pleosporales</taxon>
        <taxon>Tetraplosphaeriaceae</taxon>
        <taxon>Polyplosphaeria</taxon>
    </lineage>
</organism>
<gene>
    <name evidence="2" type="ORF">EJ04DRAFT_162771</name>
</gene>
<name>A0A9P4RC38_9PLEO</name>
<protein>
    <submittedName>
        <fullName evidence="2">Uncharacterized protein</fullName>
    </submittedName>
</protein>
<keyword evidence="1" id="KW-0472">Membrane</keyword>
<dbReference type="Proteomes" id="UP000799444">
    <property type="component" value="Unassembled WGS sequence"/>
</dbReference>
<keyword evidence="1" id="KW-0812">Transmembrane</keyword>
<dbReference type="EMBL" id="ML996099">
    <property type="protein sequence ID" value="KAF2740692.1"/>
    <property type="molecule type" value="Genomic_DNA"/>
</dbReference>